<proteinExistence type="predicted"/>
<dbReference type="Pfam" id="PF00990">
    <property type="entry name" value="GGDEF"/>
    <property type="match status" value="1"/>
</dbReference>
<evidence type="ECO:0000313" key="7">
    <source>
        <dbReference type="Proteomes" id="UP000515317"/>
    </source>
</evidence>
<dbReference type="InterPro" id="IPR043128">
    <property type="entry name" value="Rev_trsase/Diguanyl_cyclase"/>
</dbReference>
<dbReference type="PANTHER" id="PTHR45138:SF9">
    <property type="entry name" value="DIGUANYLATE CYCLASE DGCM-RELATED"/>
    <property type="match status" value="1"/>
</dbReference>
<feature type="transmembrane region" description="Helical" evidence="3">
    <location>
        <begin position="290"/>
        <end position="313"/>
    </location>
</feature>
<protein>
    <recommendedName>
        <fullName evidence="1">diguanylate cyclase</fullName>
        <ecNumber evidence="1">2.7.7.65</ecNumber>
    </recommendedName>
</protein>
<keyword evidence="7" id="KW-1185">Reference proteome</keyword>
<name>A0A6S6QWA0_9HYPH</name>
<feature type="domain" description="GGDEF" evidence="5">
    <location>
        <begin position="415"/>
        <end position="545"/>
    </location>
</feature>
<dbReference type="SMART" id="SM00267">
    <property type="entry name" value="GGDEF"/>
    <property type="match status" value="1"/>
</dbReference>
<reference evidence="6 7" key="1">
    <citation type="submission" date="2020-08" db="EMBL/GenBank/DDBJ databases">
        <title>Genome sequence of Rhizobiales bacterium strain IZ6.</title>
        <authorList>
            <person name="Nakai R."/>
            <person name="Naganuma T."/>
        </authorList>
    </citation>
    <scope>NUCLEOTIDE SEQUENCE [LARGE SCALE GENOMIC DNA]</scope>
    <source>
        <strain evidence="6 7">IZ6</strain>
    </source>
</reference>
<sequence length="549" mass="59330">MPKTLTRPFSSWPLRGQIALMTSLVGLAVALAIGAGAVITSRAHSINLVRADLTAVAGVMADRVGRGVEQRLREMTFLSELEPIRGNWERSPATIRRVLDLLQDGTHIYAWIGFADRSGKVLAATDAVLEGMPMRSTAWFERGLAGSYVGDVYEARSLVGNNQVAVPQVFDVAVPVLDAEGELLGVLGAQVNWSWFAGLRDAALATDLHASTSIYITRRDGTALLGALLDTQIISREAAEQAYSKGRGTTEEGDLLKAFSVMRGREGASLGWIIVTTQPRAIALAQVNQMTFVIVLIGCVMAIVALLAAGALANRLARPLRALTAEADRIGTDRGATLGLHKGSEEIARLSFALRALLARLGHEEKLRMETAEELNRTTTQFASQLRSLKDLADTDALTGLRNRRFFEEAAHYQKGAAILALDIDHFKSVNDRFGHLVGDEVLKQVAAIVALGTRATDLAARFGGEEFVVLLRGVGPQRARMLANRMRVDIERAVKLPDGRSVTVSLGVAAWQENEPLDIALGRADIELYRAKETGRNRVCVAGTERAA</sequence>
<keyword evidence="3" id="KW-0472">Membrane</keyword>
<dbReference type="PROSITE" id="PS50887">
    <property type="entry name" value="GGDEF"/>
    <property type="match status" value="1"/>
</dbReference>
<evidence type="ECO:0000259" key="5">
    <source>
        <dbReference type="PROSITE" id="PS50887"/>
    </source>
</evidence>
<dbReference type="Gene3D" id="3.30.70.270">
    <property type="match status" value="1"/>
</dbReference>
<keyword evidence="3" id="KW-0812">Transmembrane</keyword>
<dbReference type="GO" id="GO:0043709">
    <property type="term" value="P:cell adhesion involved in single-species biofilm formation"/>
    <property type="evidence" value="ECO:0007669"/>
    <property type="project" value="TreeGrafter"/>
</dbReference>
<dbReference type="CDD" id="cd01949">
    <property type="entry name" value="GGDEF"/>
    <property type="match status" value="1"/>
</dbReference>
<feature type="domain" description="HAMP" evidence="4">
    <location>
        <begin position="314"/>
        <end position="366"/>
    </location>
</feature>
<dbReference type="FunFam" id="3.30.70.270:FF:000001">
    <property type="entry name" value="Diguanylate cyclase domain protein"/>
    <property type="match status" value="1"/>
</dbReference>
<dbReference type="EMBL" id="AP023361">
    <property type="protein sequence ID" value="BCJ91310.1"/>
    <property type="molecule type" value="Genomic_DNA"/>
</dbReference>
<dbReference type="GO" id="GO:0007165">
    <property type="term" value="P:signal transduction"/>
    <property type="evidence" value="ECO:0007669"/>
    <property type="project" value="InterPro"/>
</dbReference>
<dbReference type="PROSITE" id="PS50885">
    <property type="entry name" value="HAMP"/>
    <property type="match status" value="1"/>
</dbReference>
<dbReference type="GO" id="GO:0005886">
    <property type="term" value="C:plasma membrane"/>
    <property type="evidence" value="ECO:0007669"/>
    <property type="project" value="TreeGrafter"/>
</dbReference>
<dbReference type="PANTHER" id="PTHR45138">
    <property type="entry name" value="REGULATORY COMPONENTS OF SENSORY TRANSDUCTION SYSTEM"/>
    <property type="match status" value="1"/>
</dbReference>
<evidence type="ECO:0000313" key="6">
    <source>
        <dbReference type="EMBL" id="BCJ91310.1"/>
    </source>
</evidence>
<dbReference type="NCBIfam" id="TIGR00254">
    <property type="entry name" value="GGDEF"/>
    <property type="match status" value="1"/>
</dbReference>
<dbReference type="Gene3D" id="6.10.340.10">
    <property type="match status" value="1"/>
</dbReference>
<comment type="catalytic activity">
    <reaction evidence="2">
        <text>2 GTP = 3',3'-c-di-GMP + 2 diphosphate</text>
        <dbReference type="Rhea" id="RHEA:24898"/>
        <dbReference type="ChEBI" id="CHEBI:33019"/>
        <dbReference type="ChEBI" id="CHEBI:37565"/>
        <dbReference type="ChEBI" id="CHEBI:58805"/>
        <dbReference type="EC" id="2.7.7.65"/>
    </reaction>
</comment>
<evidence type="ECO:0000256" key="1">
    <source>
        <dbReference type="ARBA" id="ARBA00012528"/>
    </source>
</evidence>
<dbReference type="EC" id="2.7.7.65" evidence="1"/>
<gene>
    <name evidence="6" type="ORF">IZ6_20450</name>
</gene>
<dbReference type="GO" id="GO:0052621">
    <property type="term" value="F:diguanylate cyclase activity"/>
    <property type="evidence" value="ECO:0007669"/>
    <property type="project" value="UniProtKB-EC"/>
</dbReference>
<dbReference type="InterPro" id="IPR003660">
    <property type="entry name" value="HAMP_dom"/>
</dbReference>
<dbReference type="InterPro" id="IPR029787">
    <property type="entry name" value="Nucleotide_cyclase"/>
</dbReference>
<dbReference type="GO" id="GO:1902201">
    <property type="term" value="P:negative regulation of bacterial-type flagellum-dependent cell motility"/>
    <property type="evidence" value="ECO:0007669"/>
    <property type="project" value="TreeGrafter"/>
</dbReference>
<dbReference type="Proteomes" id="UP000515317">
    <property type="component" value="Chromosome"/>
</dbReference>
<dbReference type="KEGG" id="tso:IZ6_20450"/>
<organism evidence="6 7">
    <name type="scientific">Terrihabitans soli</name>
    <dbReference type="NCBI Taxonomy" id="708113"/>
    <lineage>
        <taxon>Bacteria</taxon>
        <taxon>Pseudomonadati</taxon>
        <taxon>Pseudomonadota</taxon>
        <taxon>Alphaproteobacteria</taxon>
        <taxon>Hyphomicrobiales</taxon>
        <taxon>Terrihabitans</taxon>
    </lineage>
</organism>
<dbReference type="SUPFAM" id="SSF55073">
    <property type="entry name" value="Nucleotide cyclase"/>
    <property type="match status" value="1"/>
</dbReference>
<dbReference type="InterPro" id="IPR000160">
    <property type="entry name" value="GGDEF_dom"/>
</dbReference>
<dbReference type="InterPro" id="IPR050469">
    <property type="entry name" value="Diguanylate_Cyclase"/>
</dbReference>
<keyword evidence="3" id="KW-1133">Transmembrane helix</keyword>
<dbReference type="AlphaFoldDB" id="A0A6S6QWA0"/>
<dbReference type="Gene3D" id="3.30.450.20">
    <property type="entry name" value="PAS domain"/>
    <property type="match status" value="1"/>
</dbReference>
<evidence type="ECO:0000256" key="2">
    <source>
        <dbReference type="ARBA" id="ARBA00034247"/>
    </source>
</evidence>
<evidence type="ECO:0000259" key="4">
    <source>
        <dbReference type="PROSITE" id="PS50885"/>
    </source>
</evidence>
<evidence type="ECO:0000256" key="3">
    <source>
        <dbReference type="SAM" id="Phobius"/>
    </source>
</evidence>
<accession>A0A6S6QWA0</accession>